<protein>
    <submittedName>
        <fullName evidence="9">DEKNAAC101862</fullName>
    </submittedName>
</protein>
<evidence type="ECO:0000256" key="6">
    <source>
        <dbReference type="SAM" id="MobiDB-lite"/>
    </source>
</evidence>
<feature type="domain" description="Major facilitator superfamily (MFS) profile" evidence="8">
    <location>
        <begin position="1"/>
        <end position="445"/>
    </location>
</feature>
<reference evidence="9 10" key="1">
    <citation type="submission" date="2018-12" db="EMBL/GenBank/DDBJ databases">
        <authorList>
            <person name="Tiukova I."/>
            <person name="Dainat J."/>
        </authorList>
    </citation>
    <scope>NUCLEOTIDE SEQUENCE [LARGE SCALE GENOMIC DNA]</scope>
</reference>
<dbReference type="SUPFAM" id="SSF103473">
    <property type="entry name" value="MFS general substrate transporter"/>
    <property type="match status" value="1"/>
</dbReference>
<evidence type="ECO:0000259" key="8">
    <source>
        <dbReference type="PROSITE" id="PS50850"/>
    </source>
</evidence>
<feature type="transmembrane region" description="Helical" evidence="7">
    <location>
        <begin position="252"/>
        <end position="273"/>
    </location>
</feature>
<feature type="region of interest" description="Disordered" evidence="6">
    <location>
        <begin position="446"/>
        <end position="465"/>
    </location>
</feature>
<comment type="subcellular location">
    <subcellularLocation>
        <location evidence="1">Membrane</location>
        <topology evidence="1">Multi-pass membrane protein</topology>
    </subcellularLocation>
</comment>
<dbReference type="AlphaFoldDB" id="A0A448YJ60"/>
<evidence type="ECO:0000256" key="4">
    <source>
        <dbReference type="ARBA" id="ARBA00022989"/>
    </source>
</evidence>
<comment type="similarity">
    <text evidence="2">Belongs to the major facilitator superfamily.</text>
</comment>
<dbReference type="STRING" id="13370.A0A448YJ60"/>
<feature type="transmembrane region" description="Helical" evidence="7">
    <location>
        <begin position="148"/>
        <end position="167"/>
    </location>
</feature>
<dbReference type="OrthoDB" id="10021397at2759"/>
<keyword evidence="4 7" id="KW-1133">Transmembrane helix</keyword>
<sequence>MPMGCCAQVWGRLSISFGRKWIMITGISLFELGSLIAGVSRSMNMFIGGRAIQGIGGSCIQSVVMIITTEITTIDKKPIVFSCLSLTFVVASVIGPIIGGSFGTYATWRWCFYLNLCCGAIIFPFFVFSYRPKPPTGTFKDKLKTVDFFDNFLLIASCILVLLALSFGQTGTTWRSASVISCFTLSGILFISFGIYNSYSKYPALPTNIITNPNIFTSFMVFTLNASTFMVLVQFLSVYFQNIIGYDSLHTGLSLIACAVSTSITAIINGILMTKFGHIKIFCLCSGFLLPISVGLMVLLGTHKNTGFSIGFQILLGVSCGLNFQGPMMGALIHAPKEPGSSILTTAWMNFGRNMGAAFFSELAGAIYTGSLKAGIKDIQNEIDEDEYPIGEIITRTDLIQQLNNHDKELVLGKVLRSVHNVFWLGLGISIAALVFTVFMSGKKMPKQSEETKESESEESQVEQV</sequence>
<organism evidence="9 10">
    <name type="scientific">Brettanomyces naardenensis</name>
    <name type="common">Yeast</name>
    <dbReference type="NCBI Taxonomy" id="13370"/>
    <lineage>
        <taxon>Eukaryota</taxon>
        <taxon>Fungi</taxon>
        <taxon>Dikarya</taxon>
        <taxon>Ascomycota</taxon>
        <taxon>Saccharomycotina</taxon>
        <taxon>Pichiomycetes</taxon>
        <taxon>Pichiales</taxon>
        <taxon>Pichiaceae</taxon>
        <taxon>Brettanomyces</taxon>
    </lineage>
</organism>
<dbReference type="FunCoup" id="A0A448YJ60">
    <property type="interactions" value="83"/>
</dbReference>
<feature type="transmembrane region" description="Helical" evidence="7">
    <location>
        <begin position="51"/>
        <end position="73"/>
    </location>
</feature>
<dbReference type="PANTHER" id="PTHR23501:SF198">
    <property type="entry name" value="AZOLE RESISTANCE PROTEIN 1-RELATED"/>
    <property type="match status" value="1"/>
</dbReference>
<dbReference type="Proteomes" id="UP000290900">
    <property type="component" value="Unassembled WGS sequence"/>
</dbReference>
<dbReference type="GO" id="GO:0005886">
    <property type="term" value="C:plasma membrane"/>
    <property type="evidence" value="ECO:0007669"/>
    <property type="project" value="TreeGrafter"/>
</dbReference>
<evidence type="ECO:0000313" key="10">
    <source>
        <dbReference type="Proteomes" id="UP000290900"/>
    </source>
</evidence>
<dbReference type="InterPro" id="IPR036259">
    <property type="entry name" value="MFS_trans_sf"/>
</dbReference>
<feature type="transmembrane region" description="Helical" evidence="7">
    <location>
        <begin position="110"/>
        <end position="128"/>
    </location>
</feature>
<evidence type="ECO:0000256" key="3">
    <source>
        <dbReference type="ARBA" id="ARBA00022692"/>
    </source>
</evidence>
<feature type="transmembrane region" description="Helical" evidence="7">
    <location>
        <begin position="279"/>
        <end position="300"/>
    </location>
</feature>
<name>A0A448YJ60_BRENA</name>
<dbReference type="InterPro" id="IPR020846">
    <property type="entry name" value="MFS_dom"/>
</dbReference>
<evidence type="ECO:0000256" key="5">
    <source>
        <dbReference type="ARBA" id="ARBA00023136"/>
    </source>
</evidence>
<dbReference type="EMBL" id="CAACVR010000008">
    <property type="protein sequence ID" value="VEU20984.1"/>
    <property type="molecule type" value="Genomic_DNA"/>
</dbReference>
<dbReference type="Gene3D" id="1.20.1250.20">
    <property type="entry name" value="MFS general substrate transporter like domains"/>
    <property type="match status" value="1"/>
</dbReference>
<feature type="transmembrane region" description="Helical" evidence="7">
    <location>
        <begin position="422"/>
        <end position="440"/>
    </location>
</feature>
<feature type="transmembrane region" description="Helical" evidence="7">
    <location>
        <begin position="312"/>
        <end position="333"/>
    </location>
</feature>
<dbReference type="PROSITE" id="PS50850">
    <property type="entry name" value="MFS"/>
    <property type="match status" value="1"/>
</dbReference>
<feature type="transmembrane region" description="Helical" evidence="7">
    <location>
        <begin position="179"/>
        <end position="199"/>
    </location>
</feature>
<dbReference type="Pfam" id="PF07690">
    <property type="entry name" value="MFS_1"/>
    <property type="match status" value="1"/>
</dbReference>
<feature type="compositionally biased region" description="Acidic residues" evidence="6">
    <location>
        <begin position="456"/>
        <end position="465"/>
    </location>
</feature>
<keyword evidence="5 7" id="KW-0472">Membrane</keyword>
<evidence type="ECO:0000313" key="9">
    <source>
        <dbReference type="EMBL" id="VEU20984.1"/>
    </source>
</evidence>
<keyword evidence="10" id="KW-1185">Reference proteome</keyword>
<keyword evidence="3 7" id="KW-0812">Transmembrane</keyword>
<feature type="transmembrane region" description="Helical" evidence="7">
    <location>
        <begin position="219"/>
        <end position="240"/>
    </location>
</feature>
<proteinExistence type="inferred from homology"/>
<evidence type="ECO:0000256" key="1">
    <source>
        <dbReference type="ARBA" id="ARBA00004141"/>
    </source>
</evidence>
<feature type="transmembrane region" description="Helical" evidence="7">
    <location>
        <begin position="21"/>
        <end position="39"/>
    </location>
</feature>
<accession>A0A448YJ60</accession>
<dbReference type="InterPro" id="IPR011701">
    <property type="entry name" value="MFS"/>
</dbReference>
<evidence type="ECO:0000256" key="7">
    <source>
        <dbReference type="SAM" id="Phobius"/>
    </source>
</evidence>
<feature type="transmembrane region" description="Helical" evidence="7">
    <location>
        <begin position="79"/>
        <end position="98"/>
    </location>
</feature>
<dbReference type="Gene3D" id="1.20.1720.10">
    <property type="entry name" value="Multidrug resistance protein D"/>
    <property type="match status" value="1"/>
</dbReference>
<dbReference type="InParanoid" id="A0A448YJ60"/>
<dbReference type="PANTHER" id="PTHR23501">
    <property type="entry name" value="MAJOR FACILITATOR SUPERFAMILY"/>
    <property type="match status" value="1"/>
</dbReference>
<dbReference type="GO" id="GO:0022857">
    <property type="term" value="F:transmembrane transporter activity"/>
    <property type="evidence" value="ECO:0007669"/>
    <property type="project" value="InterPro"/>
</dbReference>
<evidence type="ECO:0000256" key="2">
    <source>
        <dbReference type="ARBA" id="ARBA00008335"/>
    </source>
</evidence>
<gene>
    <name evidence="9" type="ORF">BRENAR_LOCUS1719</name>
</gene>